<dbReference type="InterPro" id="IPR028098">
    <property type="entry name" value="Glyco_trans_4-like_N"/>
</dbReference>
<dbReference type="InterPro" id="IPR050194">
    <property type="entry name" value="Glycosyltransferase_grp1"/>
</dbReference>
<evidence type="ECO:0000313" key="4">
    <source>
        <dbReference type="Proteomes" id="UP000290204"/>
    </source>
</evidence>
<dbReference type="PANTHER" id="PTHR45947:SF13">
    <property type="entry name" value="TRANSFERASE"/>
    <property type="match status" value="1"/>
</dbReference>
<accession>A0A4Q1CD54</accession>
<dbReference type="SUPFAM" id="SSF53756">
    <property type="entry name" value="UDP-Glycosyltransferase/glycogen phosphorylase"/>
    <property type="match status" value="1"/>
</dbReference>
<feature type="domain" description="Glycosyltransferase subfamily 4-like N-terminal" evidence="2">
    <location>
        <begin position="17"/>
        <end position="130"/>
    </location>
</feature>
<protein>
    <submittedName>
        <fullName evidence="3">Glycosyltransferase</fullName>
    </submittedName>
</protein>
<keyword evidence="4" id="KW-1185">Reference proteome</keyword>
<dbReference type="Proteomes" id="UP000290204">
    <property type="component" value="Unassembled WGS sequence"/>
</dbReference>
<dbReference type="OrthoDB" id="9790710at2"/>
<organism evidence="3 4">
    <name type="scientific">Lacibacter luteus</name>
    <dbReference type="NCBI Taxonomy" id="2508719"/>
    <lineage>
        <taxon>Bacteria</taxon>
        <taxon>Pseudomonadati</taxon>
        <taxon>Bacteroidota</taxon>
        <taxon>Chitinophagia</taxon>
        <taxon>Chitinophagales</taxon>
        <taxon>Chitinophagaceae</taxon>
        <taxon>Lacibacter</taxon>
    </lineage>
</organism>
<dbReference type="PANTHER" id="PTHR45947">
    <property type="entry name" value="SULFOQUINOVOSYL TRANSFERASE SQD2"/>
    <property type="match status" value="1"/>
</dbReference>
<dbReference type="Pfam" id="PF13439">
    <property type="entry name" value="Glyco_transf_4"/>
    <property type="match status" value="1"/>
</dbReference>
<reference evidence="3 4" key="1">
    <citation type="submission" date="2019-01" db="EMBL/GenBank/DDBJ databases">
        <title>Lacibacter sp. strain TTM-7.</title>
        <authorList>
            <person name="Chen W.-M."/>
        </authorList>
    </citation>
    <scope>NUCLEOTIDE SEQUENCE [LARGE SCALE GENOMIC DNA]</scope>
    <source>
        <strain evidence="3 4">TTM-7</strain>
    </source>
</reference>
<feature type="domain" description="Glycosyl transferase family 1" evidence="1">
    <location>
        <begin position="258"/>
        <end position="415"/>
    </location>
</feature>
<dbReference type="GO" id="GO:0016757">
    <property type="term" value="F:glycosyltransferase activity"/>
    <property type="evidence" value="ECO:0007669"/>
    <property type="project" value="InterPro"/>
</dbReference>
<evidence type="ECO:0000259" key="1">
    <source>
        <dbReference type="Pfam" id="PF00534"/>
    </source>
</evidence>
<proteinExistence type="predicted"/>
<dbReference type="RefSeq" id="WP_129132942.1">
    <property type="nucleotide sequence ID" value="NZ_SDHW01000011.1"/>
</dbReference>
<keyword evidence="3" id="KW-0808">Transferase</keyword>
<dbReference type="Gene3D" id="3.40.50.2000">
    <property type="entry name" value="Glycogen Phosphorylase B"/>
    <property type="match status" value="2"/>
</dbReference>
<sequence>MKVLQVLNHFLPQQTAGTEVYSWALSKQLQQHAVAIQIVIPNYGKETAADYVYDGLAVHQYAEPSVVDRSLIMGFRAPDGLPHFIAYLKNEQPDIVHFHELAGSNGITLKHVQAAKATGAKVIMTFHLAGYSCKTGTLVYKGEVLCDGVIDLKKCSSCYLHTRGYVKAAPYLVNTSAMLHQLAIDASKWNNKIGTALGTVPIIAKLQNDLHALIAHCDRVVTITNWYKRVLLANGISENKISYIPQGLPLAVNVDAVKEREAGSPLRLLFLGRINKFKGLHLLVEALRTIDPALVELSVYGNSDDAVYEQELRSKTSDRKNIVWKGKLQQQDVVTTMQAHDVLCLCSTFSEMSPLVIQEAFAAGIPVLASEVYGNAEQIKPEVNGLLFRFNDVASLKQQLLRLIEEKGLVAKLKEGIERPKSFEEVGEMYKRLYREVMADV</sequence>
<name>A0A4Q1CD54_9BACT</name>
<evidence type="ECO:0000313" key="3">
    <source>
        <dbReference type="EMBL" id="RXK57422.1"/>
    </source>
</evidence>
<dbReference type="AlphaFoldDB" id="A0A4Q1CD54"/>
<dbReference type="EMBL" id="SDHW01000011">
    <property type="protein sequence ID" value="RXK57422.1"/>
    <property type="molecule type" value="Genomic_DNA"/>
</dbReference>
<dbReference type="InterPro" id="IPR001296">
    <property type="entry name" value="Glyco_trans_1"/>
</dbReference>
<dbReference type="Pfam" id="PF00534">
    <property type="entry name" value="Glycos_transf_1"/>
    <property type="match status" value="1"/>
</dbReference>
<comment type="caution">
    <text evidence="3">The sequence shown here is derived from an EMBL/GenBank/DDBJ whole genome shotgun (WGS) entry which is preliminary data.</text>
</comment>
<gene>
    <name evidence="3" type="ORF">ESA94_21045</name>
</gene>
<evidence type="ECO:0000259" key="2">
    <source>
        <dbReference type="Pfam" id="PF13439"/>
    </source>
</evidence>